<reference evidence="2" key="1">
    <citation type="journal article" date="2022" name="bioRxiv">
        <title>Sequencing and chromosome-scale assembly of the giantPleurodeles waltlgenome.</title>
        <authorList>
            <person name="Brown T."/>
            <person name="Elewa A."/>
            <person name="Iarovenko S."/>
            <person name="Subramanian E."/>
            <person name="Araus A.J."/>
            <person name="Petzold A."/>
            <person name="Susuki M."/>
            <person name="Suzuki K.-i.T."/>
            <person name="Hayashi T."/>
            <person name="Toyoda A."/>
            <person name="Oliveira C."/>
            <person name="Osipova E."/>
            <person name="Leigh N.D."/>
            <person name="Simon A."/>
            <person name="Yun M.H."/>
        </authorList>
    </citation>
    <scope>NUCLEOTIDE SEQUENCE</scope>
    <source>
        <strain evidence="2">20211129_DDA</strain>
        <tissue evidence="2">Liver</tissue>
    </source>
</reference>
<organism evidence="2 3">
    <name type="scientific">Pleurodeles waltl</name>
    <name type="common">Iberian ribbed newt</name>
    <dbReference type="NCBI Taxonomy" id="8319"/>
    <lineage>
        <taxon>Eukaryota</taxon>
        <taxon>Metazoa</taxon>
        <taxon>Chordata</taxon>
        <taxon>Craniata</taxon>
        <taxon>Vertebrata</taxon>
        <taxon>Euteleostomi</taxon>
        <taxon>Amphibia</taxon>
        <taxon>Batrachia</taxon>
        <taxon>Caudata</taxon>
        <taxon>Salamandroidea</taxon>
        <taxon>Salamandridae</taxon>
        <taxon>Pleurodelinae</taxon>
        <taxon>Pleurodeles</taxon>
    </lineage>
</organism>
<protein>
    <submittedName>
        <fullName evidence="2">Uncharacterized protein</fullName>
    </submittedName>
</protein>
<evidence type="ECO:0000313" key="3">
    <source>
        <dbReference type="Proteomes" id="UP001066276"/>
    </source>
</evidence>
<keyword evidence="3" id="KW-1185">Reference proteome</keyword>
<gene>
    <name evidence="2" type="ORF">NDU88_006181</name>
</gene>
<name>A0AAV7LNE1_PLEWA</name>
<evidence type="ECO:0000256" key="1">
    <source>
        <dbReference type="SAM" id="MobiDB-lite"/>
    </source>
</evidence>
<sequence>MRGRGVLLEGPYCPPLWSAMGAAMPPSSGAPPAFLGPPRSAGLKAHDPRSSPPSSGTARSGINCRRAPPVRLTKFKAVESVVSVLLDVVLHSQVGVQSHSQRLDRARRGENTFESVNGFEPFLQLRELVRFRKEEYFRLILV</sequence>
<evidence type="ECO:0000313" key="2">
    <source>
        <dbReference type="EMBL" id="KAJ1093072.1"/>
    </source>
</evidence>
<dbReference type="Proteomes" id="UP001066276">
    <property type="component" value="Chromosome 11"/>
</dbReference>
<dbReference type="EMBL" id="JANPWB010000015">
    <property type="protein sequence ID" value="KAJ1093072.1"/>
    <property type="molecule type" value="Genomic_DNA"/>
</dbReference>
<dbReference type="AlphaFoldDB" id="A0AAV7LNE1"/>
<accession>A0AAV7LNE1</accession>
<comment type="caution">
    <text evidence="2">The sequence shown here is derived from an EMBL/GenBank/DDBJ whole genome shotgun (WGS) entry which is preliminary data.</text>
</comment>
<feature type="region of interest" description="Disordered" evidence="1">
    <location>
        <begin position="27"/>
        <end position="63"/>
    </location>
</feature>
<proteinExistence type="predicted"/>